<feature type="region of interest" description="Disordered" evidence="1">
    <location>
        <begin position="1"/>
        <end position="23"/>
    </location>
</feature>
<protein>
    <submittedName>
        <fullName evidence="2">Uncharacterized protein</fullName>
    </submittedName>
</protein>
<dbReference type="Proteomes" id="UP001160390">
    <property type="component" value="Unassembled WGS sequence"/>
</dbReference>
<feature type="compositionally biased region" description="Basic and acidic residues" evidence="1">
    <location>
        <begin position="361"/>
        <end position="374"/>
    </location>
</feature>
<organism evidence="2 3">
    <name type="scientific">Clonostachys chloroleuca</name>
    <dbReference type="NCBI Taxonomy" id="1926264"/>
    <lineage>
        <taxon>Eukaryota</taxon>
        <taxon>Fungi</taxon>
        <taxon>Dikarya</taxon>
        <taxon>Ascomycota</taxon>
        <taxon>Pezizomycotina</taxon>
        <taxon>Sordariomycetes</taxon>
        <taxon>Hypocreomycetidae</taxon>
        <taxon>Hypocreales</taxon>
        <taxon>Bionectriaceae</taxon>
        <taxon>Clonostachys</taxon>
    </lineage>
</organism>
<evidence type="ECO:0000313" key="3">
    <source>
        <dbReference type="Proteomes" id="UP001160390"/>
    </source>
</evidence>
<evidence type="ECO:0000256" key="1">
    <source>
        <dbReference type="SAM" id="MobiDB-lite"/>
    </source>
</evidence>
<evidence type="ECO:0000313" key="2">
    <source>
        <dbReference type="EMBL" id="CAI6095550.1"/>
    </source>
</evidence>
<proteinExistence type="predicted"/>
<reference evidence="2" key="1">
    <citation type="submission" date="2023-01" db="EMBL/GenBank/DDBJ databases">
        <authorList>
            <person name="Piombo E."/>
        </authorList>
    </citation>
    <scope>NUCLEOTIDE SEQUENCE</scope>
</reference>
<feature type="compositionally biased region" description="Acidic residues" evidence="1">
    <location>
        <begin position="43"/>
        <end position="56"/>
    </location>
</feature>
<accession>A0AA35Q8A3</accession>
<comment type="caution">
    <text evidence="2">The sequence shown here is derived from an EMBL/GenBank/DDBJ whole genome shotgun (WGS) entry which is preliminary data.</text>
</comment>
<feature type="region of interest" description="Disordered" evidence="1">
    <location>
        <begin position="43"/>
        <end position="102"/>
    </location>
</feature>
<keyword evidence="3" id="KW-1185">Reference proteome</keyword>
<gene>
    <name evidence="2" type="ORF">CCHLO57077_00005148</name>
</gene>
<feature type="compositionally biased region" description="Basic and acidic residues" evidence="1">
    <location>
        <begin position="328"/>
        <end position="352"/>
    </location>
</feature>
<feature type="compositionally biased region" description="Acidic residues" evidence="1">
    <location>
        <begin position="1"/>
        <end position="12"/>
    </location>
</feature>
<dbReference type="AlphaFoldDB" id="A0AA35Q8A3"/>
<dbReference type="EMBL" id="CABFNP030001266">
    <property type="protein sequence ID" value="CAI6095550.1"/>
    <property type="molecule type" value="Genomic_DNA"/>
</dbReference>
<name>A0AA35Q8A3_9HYPO</name>
<sequence length="374" mass="41685">MDEPVEPYDGEIEGGNTKDFAAEGFDLGNNGVTGVADLFDNVGEGEDDVYQSDEEEKLEKYEPEDNISEYFESEEDHSVQEKPKSRKPKKLPPKLSKAGPNSTKKIMVPYDISLGPASEIVTGVPWISEDEGTDGSTMTKSLPYLPSDQNQSLLWAITDANHRIAELEARHKDDIDQLKSELMDEIAELKGNTVNKTAARPGGIEAHELATIKSDISKLKSETAEIITVKGEIAESKDKQSDLSLYCLKSDLKQFHNDLILKLREKFGDMNERLDKVGEVLLSKEDTTENLKKLAASTVQAALKETSFTEHIKKVAESTTESKIQAMLKEERATRSTAEKKRKREASVESRRPKPTPNPPDTEKNQSKDLELDF</sequence>
<feature type="region of interest" description="Disordered" evidence="1">
    <location>
        <begin position="318"/>
        <end position="374"/>
    </location>
</feature>
<feature type="compositionally biased region" description="Acidic residues" evidence="1">
    <location>
        <begin position="64"/>
        <end position="75"/>
    </location>
</feature>